<feature type="chain" id="PRO_5047496070" description="Fibronectin type-III domain-containing protein" evidence="1">
    <location>
        <begin position="20"/>
        <end position="229"/>
    </location>
</feature>
<name>A0ABU7XU18_9FLAO</name>
<dbReference type="PROSITE" id="PS50853">
    <property type="entry name" value="FN3"/>
    <property type="match status" value="1"/>
</dbReference>
<dbReference type="InterPro" id="IPR003961">
    <property type="entry name" value="FN3_dom"/>
</dbReference>
<protein>
    <recommendedName>
        <fullName evidence="2">Fibronectin type-III domain-containing protein</fullName>
    </recommendedName>
</protein>
<dbReference type="PROSITE" id="PS51257">
    <property type="entry name" value="PROKAR_LIPOPROTEIN"/>
    <property type="match status" value="1"/>
</dbReference>
<keyword evidence="1" id="KW-0732">Signal</keyword>
<evidence type="ECO:0000313" key="4">
    <source>
        <dbReference type="Proteomes" id="UP001337305"/>
    </source>
</evidence>
<proteinExistence type="predicted"/>
<accession>A0ABU7XU18</accession>
<sequence>MKKIIKTGTIFTILFFVFACGGGGDDSASNAAPSKAQLIYPSVDLLCIDNTITFNWNAASDPDGDSVRYKLTIAKDRALTDVVEQRTVNGTSVTITLQKGVAHYWSVIAVDSETNEGEPTATQAFFTAGIGVSNYAPFTAALVSPDNDSDIDAGSVNLNWTGGDTNTDDILTYELYFGEDLDPPLVDGNLSSQTSNVNVVSGKTYYWKINTLDGSGAKTIGQVWKFNVN</sequence>
<dbReference type="Proteomes" id="UP001337305">
    <property type="component" value="Unassembled WGS sequence"/>
</dbReference>
<evidence type="ECO:0000313" key="3">
    <source>
        <dbReference type="EMBL" id="MEF3834228.1"/>
    </source>
</evidence>
<comment type="caution">
    <text evidence="3">The sequence shown here is derived from an EMBL/GenBank/DDBJ whole genome shotgun (WGS) entry which is preliminary data.</text>
</comment>
<dbReference type="EMBL" id="JAODOP010000004">
    <property type="protein sequence ID" value="MEF3834228.1"/>
    <property type="molecule type" value="Genomic_DNA"/>
</dbReference>
<keyword evidence="4" id="KW-1185">Reference proteome</keyword>
<evidence type="ECO:0000259" key="2">
    <source>
        <dbReference type="PROSITE" id="PS50853"/>
    </source>
</evidence>
<dbReference type="SUPFAM" id="SSF49265">
    <property type="entry name" value="Fibronectin type III"/>
    <property type="match status" value="1"/>
</dbReference>
<dbReference type="InterPro" id="IPR036116">
    <property type="entry name" value="FN3_sf"/>
</dbReference>
<evidence type="ECO:0000256" key="1">
    <source>
        <dbReference type="SAM" id="SignalP"/>
    </source>
</evidence>
<feature type="domain" description="Fibronectin type-III" evidence="2">
    <location>
        <begin position="32"/>
        <end position="130"/>
    </location>
</feature>
<dbReference type="RefSeq" id="WP_303306562.1">
    <property type="nucleotide sequence ID" value="NZ_JAODOP010000004.1"/>
</dbReference>
<feature type="signal peptide" evidence="1">
    <location>
        <begin position="1"/>
        <end position="19"/>
    </location>
</feature>
<dbReference type="Gene3D" id="2.60.40.10">
    <property type="entry name" value="Immunoglobulins"/>
    <property type="match status" value="2"/>
</dbReference>
<dbReference type="InterPro" id="IPR013783">
    <property type="entry name" value="Ig-like_fold"/>
</dbReference>
<reference evidence="3 4" key="1">
    <citation type="submission" date="2022-09" db="EMBL/GenBank/DDBJ databases">
        <title>Genome sequencing of Flavivirga sp. MEBiC05379.</title>
        <authorList>
            <person name="Oh H.-M."/>
            <person name="Kwon K.K."/>
            <person name="Park M.J."/>
            <person name="Yang S.-H."/>
        </authorList>
    </citation>
    <scope>NUCLEOTIDE SEQUENCE [LARGE SCALE GENOMIC DNA]</scope>
    <source>
        <strain evidence="3 4">MEBiC05379</strain>
    </source>
</reference>
<gene>
    <name evidence="3" type="ORF">N1F79_13910</name>
</gene>
<organism evidence="3 4">
    <name type="scientific">Flavivirga spongiicola</name>
    <dbReference type="NCBI Taxonomy" id="421621"/>
    <lineage>
        <taxon>Bacteria</taxon>
        <taxon>Pseudomonadati</taxon>
        <taxon>Bacteroidota</taxon>
        <taxon>Flavobacteriia</taxon>
        <taxon>Flavobacteriales</taxon>
        <taxon>Flavobacteriaceae</taxon>
        <taxon>Flavivirga</taxon>
    </lineage>
</organism>
<dbReference type="CDD" id="cd00063">
    <property type="entry name" value="FN3"/>
    <property type="match status" value="1"/>
</dbReference>